<evidence type="ECO:0000313" key="2">
    <source>
        <dbReference type="Proteomes" id="UP001302126"/>
    </source>
</evidence>
<reference evidence="1" key="1">
    <citation type="journal article" date="2023" name="Mol. Phylogenet. Evol.">
        <title>Genome-scale phylogeny and comparative genomics of the fungal order Sordariales.</title>
        <authorList>
            <person name="Hensen N."/>
            <person name="Bonometti L."/>
            <person name="Westerberg I."/>
            <person name="Brannstrom I.O."/>
            <person name="Guillou S."/>
            <person name="Cros-Aarteil S."/>
            <person name="Calhoun S."/>
            <person name="Haridas S."/>
            <person name="Kuo A."/>
            <person name="Mondo S."/>
            <person name="Pangilinan J."/>
            <person name="Riley R."/>
            <person name="LaButti K."/>
            <person name="Andreopoulos B."/>
            <person name="Lipzen A."/>
            <person name="Chen C."/>
            <person name="Yan M."/>
            <person name="Daum C."/>
            <person name="Ng V."/>
            <person name="Clum A."/>
            <person name="Steindorff A."/>
            <person name="Ohm R.A."/>
            <person name="Martin F."/>
            <person name="Silar P."/>
            <person name="Natvig D.O."/>
            <person name="Lalanne C."/>
            <person name="Gautier V."/>
            <person name="Ament-Velasquez S.L."/>
            <person name="Kruys A."/>
            <person name="Hutchinson M.I."/>
            <person name="Powell A.J."/>
            <person name="Barry K."/>
            <person name="Miller A.N."/>
            <person name="Grigoriev I.V."/>
            <person name="Debuchy R."/>
            <person name="Gladieux P."/>
            <person name="Hiltunen Thoren M."/>
            <person name="Johannesson H."/>
        </authorList>
    </citation>
    <scope>NUCLEOTIDE SEQUENCE</scope>
    <source>
        <strain evidence="1">PSN309</strain>
    </source>
</reference>
<name>A0AAN7AIW1_9PEZI</name>
<protein>
    <submittedName>
        <fullName evidence="1">Uncharacterized protein</fullName>
    </submittedName>
</protein>
<dbReference type="EMBL" id="MU864367">
    <property type="protein sequence ID" value="KAK4190326.1"/>
    <property type="molecule type" value="Genomic_DNA"/>
</dbReference>
<accession>A0AAN7AIW1</accession>
<dbReference type="Proteomes" id="UP001302126">
    <property type="component" value="Unassembled WGS sequence"/>
</dbReference>
<sequence>MSGGYSKFRCKYFLTHDCPNWVFMNGHACAACLAEGREAPESVQPATNNNSWSRPTEICVPQAFHGNLHYTIMEVVPAVEPGTYWTLRQKSLGPQLPVHNMTTSDTPRPAMVTTGIPMQMRRY</sequence>
<organism evidence="1 2">
    <name type="scientific">Podospora australis</name>
    <dbReference type="NCBI Taxonomy" id="1536484"/>
    <lineage>
        <taxon>Eukaryota</taxon>
        <taxon>Fungi</taxon>
        <taxon>Dikarya</taxon>
        <taxon>Ascomycota</taxon>
        <taxon>Pezizomycotina</taxon>
        <taxon>Sordariomycetes</taxon>
        <taxon>Sordariomycetidae</taxon>
        <taxon>Sordariales</taxon>
        <taxon>Podosporaceae</taxon>
        <taxon>Podospora</taxon>
    </lineage>
</organism>
<proteinExistence type="predicted"/>
<comment type="caution">
    <text evidence="1">The sequence shown here is derived from an EMBL/GenBank/DDBJ whole genome shotgun (WGS) entry which is preliminary data.</text>
</comment>
<evidence type="ECO:0000313" key="1">
    <source>
        <dbReference type="EMBL" id="KAK4190326.1"/>
    </source>
</evidence>
<keyword evidence="2" id="KW-1185">Reference proteome</keyword>
<dbReference type="AlphaFoldDB" id="A0AAN7AIW1"/>
<gene>
    <name evidence="1" type="ORF">QBC35DRAFT_378294</name>
</gene>
<reference evidence="1" key="2">
    <citation type="submission" date="2023-05" db="EMBL/GenBank/DDBJ databases">
        <authorList>
            <consortium name="Lawrence Berkeley National Laboratory"/>
            <person name="Steindorff A."/>
            <person name="Hensen N."/>
            <person name="Bonometti L."/>
            <person name="Westerberg I."/>
            <person name="Brannstrom I.O."/>
            <person name="Guillou S."/>
            <person name="Cros-Aarteil S."/>
            <person name="Calhoun S."/>
            <person name="Haridas S."/>
            <person name="Kuo A."/>
            <person name="Mondo S."/>
            <person name="Pangilinan J."/>
            <person name="Riley R."/>
            <person name="Labutti K."/>
            <person name="Andreopoulos B."/>
            <person name="Lipzen A."/>
            <person name="Chen C."/>
            <person name="Yanf M."/>
            <person name="Daum C."/>
            <person name="Ng V."/>
            <person name="Clum A."/>
            <person name="Ohm R."/>
            <person name="Martin F."/>
            <person name="Silar P."/>
            <person name="Natvig D."/>
            <person name="Lalanne C."/>
            <person name="Gautier V."/>
            <person name="Ament-Velasquez S.L."/>
            <person name="Kruys A."/>
            <person name="Hutchinson M.I."/>
            <person name="Powell A.J."/>
            <person name="Barry K."/>
            <person name="Miller A.N."/>
            <person name="Grigoriev I.V."/>
            <person name="Debuchy R."/>
            <person name="Gladieux P."/>
            <person name="Thoren M.H."/>
            <person name="Johannesson H."/>
        </authorList>
    </citation>
    <scope>NUCLEOTIDE SEQUENCE</scope>
    <source>
        <strain evidence="1">PSN309</strain>
    </source>
</reference>